<organism evidence="3 4">
    <name type="scientific">Porphyridium purpureum</name>
    <name type="common">Red alga</name>
    <name type="synonym">Porphyridium cruentum</name>
    <dbReference type="NCBI Taxonomy" id="35688"/>
    <lineage>
        <taxon>Eukaryota</taxon>
        <taxon>Rhodophyta</taxon>
        <taxon>Bangiophyceae</taxon>
        <taxon>Porphyridiales</taxon>
        <taxon>Porphyridiaceae</taxon>
        <taxon>Porphyridium</taxon>
    </lineage>
</organism>
<sequence length="304" mass="32772">MGHGHWCHWCVAAALAVPRRHGMVSFLGFGARREQAGSIDKSGDGFPAARPPREVPAGDHASTRFGIGGSRSDVPQYDHVSPGIPPELFPYGLPQPPRSFLIAGIGWGYGLGCSLGPFYGTGVGFGWPGGVVLGAGAGIGAVCGAGFGGGALAGNGNAYLPFGLMRSFFFAPKVLWAERAIERWRIENERRIHLRRVQRYKRGGLSSSQRFWAAVAQQLSRFNTKLVQSGADLDAKHRQRQTAETHRPGTDSERVDDEASAVLPAPPPAHLSTAESQRMLMHKIQALQLENEALRQKLLSPAHQ</sequence>
<evidence type="ECO:0000256" key="2">
    <source>
        <dbReference type="SAM" id="SignalP"/>
    </source>
</evidence>
<keyword evidence="2" id="KW-0732">Signal</keyword>
<evidence type="ECO:0000313" key="4">
    <source>
        <dbReference type="Proteomes" id="UP000324585"/>
    </source>
</evidence>
<gene>
    <name evidence="3" type="ORF">FVE85_0037</name>
</gene>
<feature type="region of interest" description="Disordered" evidence="1">
    <location>
        <begin position="233"/>
        <end position="271"/>
    </location>
</feature>
<feature type="region of interest" description="Disordered" evidence="1">
    <location>
        <begin position="38"/>
        <end position="71"/>
    </location>
</feature>
<feature type="signal peptide" evidence="2">
    <location>
        <begin position="1"/>
        <end position="22"/>
    </location>
</feature>
<keyword evidence="4" id="KW-1185">Reference proteome</keyword>
<comment type="caution">
    <text evidence="3">The sequence shown here is derived from an EMBL/GenBank/DDBJ whole genome shotgun (WGS) entry which is preliminary data.</text>
</comment>
<protein>
    <recommendedName>
        <fullName evidence="5">Transmembrane protein</fullName>
    </recommendedName>
</protein>
<evidence type="ECO:0000256" key="1">
    <source>
        <dbReference type="SAM" id="MobiDB-lite"/>
    </source>
</evidence>
<dbReference type="OrthoDB" id="10645534at2759"/>
<reference evidence="4" key="1">
    <citation type="journal article" date="2019" name="Nat. Commun.">
        <title>Expansion of phycobilisome linker gene families in mesophilic red algae.</title>
        <authorList>
            <person name="Lee J."/>
            <person name="Kim D."/>
            <person name="Bhattacharya D."/>
            <person name="Yoon H.S."/>
        </authorList>
    </citation>
    <scope>NUCLEOTIDE SEQUENCE [LARGE SCALE GENOMIC DNA]</scope>
    <source>
        <strain evidence="4">CCMP 1328</strain>
    </source>
</reference>
<accession>A0A5J4YYW3</accession>
<feature type="compositionally biased region" description="Basic and acidic residues" evidence="1">
    <location>
        <begin position="233"/>
        <end position="253"/>
    </location>
</feature>
<feature type="chain" id="PRO_5023828870" description="Transmembrane protein" evidence="2">
    <location>
        <begin position="23"/>
        <end position="304"/>
    </location>
</feature>
<dbReference type="Proteomes" id="UP000324585">
    <property type="component" value="Unassembled WGS sequence"/>
</dbReference>
<name>A0A5J4YYW3_PORPP</name>
<dbReference type="AlphaFoldDB" id="A0A5J4YYW3"/>
<evidence type="ECO:0000313" key="3">
    <source>
        <dbReference type="EMBL" id="KAA8496308.1"/>
    </source>
</evidence>
<dbReference type="EMBL" id="VRMN01000002">
    <property type="protein sequence ID" value="KAA8496308.1"/>
    <property type="molecule type" value="Genomic_DNA"/>
</dbReference>
<evidence type="ECO:0008006" key="5">
    <source>
        <dbReference type="Google" id="ProtNLM"/>
    </source>
</evidence>
<proteinExistence type="predicted"/>